<comment type="caution">
    <text evidence="1">The sequence shown here is derived from an EMBL/GenBank/DDBJ whole genome shotgun (WGS) entry which is preliminary data.</text>
</comment>
<evidence type="ECO:0000313" key="2">
    <source>
        <dbReference type="Proteomes" id="UP001596523"/>
    </source>
</evidence>
<proteinExistence type="predicted"/>
<reference evidence="2" key="1">
    <citation type="journal article" date="2019" name="Int. J. Syst. Evol. Microbiol.">
        <title>The Global Catalogue of Microorganisms (GCM) 10K type strain sequencing project: providing services to taxonomists for standard genome sequencing and annotation.</title>
        <authorList>
            <consortium name="The Broad Institute Genomics Platform"/>
            <consortium name="The Broad Institute Genome Sequencing Center for Infectious Disease"/>
            <person name="Wu L."/>
            <person name="Ma J."/>
        </authorList>
    </citation>
    <scope>NUCLEOTIDE SEQUENCE [LARGE SCALE GENOMIC DNA]</scope>
    <source>
        <strain evidence="2">SYNS20</strain>
    </source>
</reference>
<dbReference type="EMBL" id="JBHTCF010000015">
    <property type="protein sequence ID" value="MFC7308376.1"/>
    <property type="molecule type" value="Genomic_DNA"/>
</dbReference>
<dbReference type="InterPro" id="IPR028961">
    <property type="entry name" value="Imm21"/>
</dbReference>
<dbReference type="RefSeq" id="WP_381836301.1">
    <property type="nucleotide sequence ID" value="NZ_JBHTCF010000015.1"/>
</dbReference>
<dbReference type="Pfam" id="PF15589">
    <property type="entry name" value="Imm21"/>
    <property type="match status" value="1"/>
</dbReference>
<evidence type="ECO:0000313" key="1">
    <source>
        <dbReference type="EMBL" id="MFC7308376.1"/>
    </source>
</evidence>
<gene>
    <name evidence="1" type="ORF">ACFQVC_29660</name>
</gene>
<keyword evidence="2" id="KW-1185">Reference proteome</keyword>
<organism evidence="1 2">
    <name type="scientific">Streptomyces monticola</name>
    <dbReference type="NCBI Taxonomy" id="2666263"/>
    <lineage>
        <taxon>Bacteria</taxon>
        <taxon>Bacillati</taxon>
        <taxon>Actinomycetota</taxon>
        <taxon>Actinomycetes</taxon>
        <taxon>Kitasatosporales</taxon>
        <taxon>Streptomycetaceae</taxon>
        <taxon>Streptomyces</taxon>
    </lineage>
</organism>
<sequence>MSDATVHKPLLWVESGGGPLVIVSESALGTWRTGTEAASADESSDWGDYDRACQVDEYIGTLHVGDAEALVLADSPDSTTFLPNRMLFIRWGGADSENDILAALDSALDVAEWESPVQWTVPAGPVVLFDAAWSGTDLPDHQPDNHLSIDLPSGTYVAEYANVEPNPRTSFGLVRLTPHAG</sequence>
<dbReference type="Proteomes" id="UP001596523">
    <property type="component" value="Unassembled WGS sequence"/>
</dbReference>
<protein>
    <submittedName>
        <fullName evidence="1">Imm21 family immunity protein</fullName>
    </submittedName>
</protein>
<accession>A0ABW2JRZ2</accession>
<name>A0ABW2JRZ2_9ACTN</name>